<comment type="caution">
    <text evidence="1">The sequence shown here is derived from an EMBL/GenBank/DDBJ whole genome shotgun (WGS) entry which is preliminary data.</text>
</comment>
<accession>A0A644Z9W0</accession>
<gene>
    <name evidence="1" type="ORF">SDC9_84250</name>
</gene>
<protein>
    <recommendedName>
        <fullName evidence="2">Outer membrane protein beta-barrel domain-containing protein</fullName>
    </recommendedName>
</protein>
<dbReference type="EMBL" id="VSSQ01008015">
    <property type="protein sequence ID" value="MPM37632.1"/>
    <property type="molecule type" value="Genomic_DNA"/>
</dbReference>
<evidence type="ECO:0000313" key="1">
    <source>
        <dbReference type="EMBL" id="MPM37632.1"/>
    </source>
</evidence>
<sequence length="151" mass="16455">MKKLFLVALALILSVSAFSQNYKQAIGLRLGTSIGASYKHFLNSTQAIEGILDLDIFEKDQMKIKATGIYQFHFDVNVDGLALYAGPGASVGLFLGDTNGVHVAIDGMAGIEYKFDNVPLALSFDWNPKVQIITNAGFKPANFGLTLRYTF</sequence>
<evidence type="ECO:0008006" key="2">
    <source>
        <dbReference type="Google" id="ProtNLM"/>
    </source>
</evidence>
<organism evidence="1">
    <name type="scientific">bioreactor metagenome</name>
    <dbReference type="NCBI Taxonomy" id="1076179"/>
    <lineage>
        <taxon>unclassified sequences</taxon>
        <taxon>metagenomes</taxon>
        <taxon>ecological metagenomes</taxon>
    </lineage>
</organism>
<name>A0A644Z9W0_9ZZZZ</name>
<reference evidence="1" key="1">
    <citation type="submission" date="2019-08" db="EMBL/GenBank/DDBJ databases">
        <authorList>
            <person name="Kucharzyk K."/>
            <person name="Murdoch R.W."/>
            <person name="Higgins S."/>
            <person name="Loffler F."/>
        </authorList>
    </citation>
    <scope>NUCLEOTIDE SEQUENCE</scope>
</reference>
<proteinExistence type="predicted"/>
<dbReference type="AlphaFoldDB" id="A0A644Z9W0"/>